<protein>
    <recommendedName>
        <fullName evidence="4">Apolipoprotein acyltransferase</fullName>
    </recommendedName>
</protein>
<comment type="caution">
    <text evidence="2">The sequence shown here is derived from an EMBL/GenBank/DDBJ whole genome shotgun (WGS) entry which is preliminary data.</text>
</comment>
<evidence type="ECO:0000256" key="1">
    <source>
        <dbReference type="SAM" id="Phobius"/>
    </source>
</evidence>
<organism evidence="2 3">
    <name type="scientific">Shimia abyssi</name>
    <dbReference type="NCBI Taxonomy" id="1662395"/>
    <lineage>
        <taxon>Bacteria</taxon>
        <taxon>Pseudomonadati</taxon>
        <taxon>Pseudomonadota</taxon>
        <taxon>Alphaproteobacteria</taxon>
        <taxon>Rhodobacterales</taxon>
        <taxon>Roseobacteraceae</taxon>
    </lineage>
</organism>
<evidence type="ECO:0008006" key="4">
    <source>
        <dbReference type="Google" id="ProtNLM"/>
    </source>
</evidence>
<keyword evidence="1" id="KW-1133">Transmembrane helix</keyword>
<dbReference type="EMBL" id="PYGJ01000001">
    <property type="protein sequence ID" value="PSL21623.1"/>
    <property type="molecule type" value="Genomic_DNA"/>
</dbReference>
<feature type="transmembrane region" description="Helical" evidence="1">
    <location>
        <begin position="28"/>
        <end position="50"/>
    </location>
</feature>
<keyword evidence="1" id="KW-0472">Membrane</keyword>
<name>A0A2P8FIT3_9RHOB</name>
<evidence type="ECO:0000313" key="2">
    <source>
        <dbReference type="EMBL" id="PSL21623.1"/>
    </source>
</evidence>
<evidence type="ECO:0000313" key="3">
    <source>
        <dbReference type="Proteomes" id="UP000240418"/>
    </source>
</evidence>
<sequence length="55" mass="5955">MFVIIGIVLGVIIGGGLAKKRGGKRLDILQYAAVYAIAFAIIGMFVTIFIHRMSM</sequence>
<dbReference type="Proteomes" id="UP000240418">
    <property type="component" value="Unassembled WGS sequence"/>
</dbReference>
<keyword evidence="3" id="KW-1185">Reference proteome</keyword>
<accession>A0A2P8FIT3</accession>
<dbReference type="AlphaFoldDB" id="A0A2P8FIT3"/>
<proteinExistence type="predicted"/>
<keyword evidence="1" id="KW-0812">Transmembrane</keyword>
<gene>
    <name evidence="2" type="ORF">CLV88_10146</name>
</gene>
<dbReference type="RefSeq" id="WP_165798774.1">
    <property type="nucleotide sequence ID" value="NZ_PYGJ01000001.1"/>
</dbReference>
<reference evidence="2 3" key="1">
    <citation type="submission" date="2018-03" db="EMBL/GenBank/DDBJ databases">
        <title>Genomic Encyclopedia of Archaeal and Bacterial Type Strains, Phase II (KMG-II): from individual species to whole genera.</title>
        <authorList>
            <person name="Goeker M."/>
        </authorList>
    </citation>
    <scope>NUCLEOTIDE SEQUENCE [LARGE SCALE GENOMIC DNA]</scope>
    <source>
        <strain evidence="2 3">DSM 100673</strain>
    </source>
</reference>